<name>A0A9N9LK87_9HELO</name>
<protein>
    <submittedName>
        <fullName evidence="1">Uncharacterized protein</fullName>
    </submittedName>
</protein>
<evidence type="ECO:0000313" key="1">
    <source>
        <dbReference type="EMBL" id="CAG8976714.1"/>
    </source>
</evidence>
<organism evidence="1 2">
    <name type="scientific">Hymenoscyphus albidus</name>
    <dbReference type="NCBI Taxonomy" id="595503"/>
    <lineage>
        <taxon>Eukaryota</taxon>
        <taxon>Fungi</taxon>
        <taxon>Dikarya</taxon>
        <taxon>Ascomycota</taxon>
        <taxon>Pezizomycotina</taxon>
        <taxon>Leotiomycetes</taxon>
        <taxon>Helotiales</taxon>
        <taxon>Helotiaceae</taxon>
        <taxon>Hymenoscyphus</taxon>
    </lineage>
</organism>
<proteinExistence type="predicted"/>
<gene>
    <name evidence="1" type="ORF">HYALB_00008472</name>
</gene>
<dbReference type="Proteomes" id="UP000701801">
    <property type="component" value="Unassembled WGS sequence"/>
</dbReference>
<keyword evidence="2" id="KW-1185">Reference proteome</keyword>
<comment type="caution">
    <text evidence="1">The sequence shown here is derived from an EMBL/GenBank/DDBJ whole genome shotgun (WGS) entry which is preliminary data.</text>
</comment>
<dbReference type="EMBL" id="CAJVRM010000187">
    <property type="protein sequence ID" value="CAG8976714.1"/>
    <property type="molecule type" value="Genomic_DNA"/>
</dbReference>
<reference evidence="1" key="1">
    <citation type="submission" date="2021-07" db="EMBL/GenBank/DDBJ databases">
        <authorList>
            <person name="Durling M."/>
        </authorList>
    </citation>
    <scope>NUCLEOTIDE SEQUENCE</scope>
</reference>
<sequence>MACRAIDGNKSEDD</sequence>
<evidence type="ECO:0000313" key="2">
    <source>
        <dbReference type="Proteomes" id="UP000701801"/>
    </source>
</evidence>
<accession>A0A9N9LK87</accession>